<evidence type="ECO:0000256" key="1">
    <source>
        <dbReference type="SAM" id="MobiDB-lite"/>
    </source>
</evidence>
<evidence type="ECO:0000313" key="4">
    <source>
        <dbReference type="Proteomes" id="UP000295722"/>
    </source>
</evidence>
<sequence length="330" mass="34783">MRQRTDLARKRSRPRQKRSPLHCRNVSIEARLWRLLTRPHSTMTETDSRLLEASLPAVEQRQLSLAMLGGNRTLTYRAAGDEQAPAVVLLHGIGSSSAGYRAQLAALAVHHRVIAWDAPGYGQSSPFAIATPGAKDYAEVLMALLTALGISRATVVGSSWGSVIAAMFAARYASATRALVLSAPNVARGHLSISDRAAARDALMRSGAAHSPEARAAVVDALVAPNAGPQVRALVAKLRDAVTPTGWEHAVDMLFSAHTPSVVASVEAPVSVIIGNLDRVAPIDEHARPIHEAAPNSTLHVLDGIGHMPKLEAPEAFNSIVLAAAAAAIG</sequence>
<dbReference type="SUPFAM" id="SSF53474">
    <property type="entry name" value="alpha/beta-Hydrolases"/>
    <property type="match status" value="1"/>
</dbReference>
<name>A0A4R5M112_9BURK</name>
<accession>A0A4R5M112</accession>
<dbReference type="OrthoDB" id="9780765at2"/>
<dbReference type="AlphaFoldDB" id="A0A4R5M112"/>
<feature type="domain" description="AB hydrolase-1" evidence="2">
    <location>
        <begin position="85"/>
        <end position="238"/>
    </location>
</feature>
<keyword evidence="3" id="KW-0378">Hydrolase</keyword>
<feature type="compositionally biased region" description="Basic residues" evidence="1">
    <location>
        <begin position="10"/>
        <end position="20"/>
    </location>
</feature>
<evidence type="ECO:0000259" key="2">
    <source>
        <dbReference type="Pfam" id="PF00561"/>
    </source>
</evidence>
<organism evidence="3 4">
    <name type="scientific">Paraburkholderia silviterrae</name>
    <dbReference type="NCBI Taxonomy" id="2528715"/>
    <lineage>
        <taxon>Bacteria</taxon>
        <taxon>Pseudomonadati</taxon>
        <taxon>Pseudomonadota</taxon>
        <taxon>Betaproteobacteria</taxon>
        <taxon>Burkholderiales</taxon>
        <taxon>Burkholderiaceae</taxon>
        <taxon>Paraburkholderia</taxon>
    </lineage>
</organism>
<feature type="region of interest" description="Disordered" evidence="1">
    <location>
        <begin position="1"/>
        <end position="20"/>
    </location>
</feature>
<dbReference type="PRINTS" id="PR00111">
    <property type="entry name" value="ABHYDROLASE"/>
</dbReference>
<dbReference type="EMBL" id="SMRP01000027">
    <property type="protein sequence ID" value="TDG18785.1"/>
    <property type="molecule type" value="Genomic_DNA"/>
</dbReference>
<dbReference type="InterPro" id="IPR029058">
    <property type="entry name" value="AB_hydrolase_fold"/>
</dbReference>
<dbReference type="InterPro" id="IPR000073">
    <property type="entry name" value="AB_hydrolase_1"/>
</dbReference>
<comment type="caution">
    <text evidence="3">The sequence shown here is derived from an EMBL/GenBank/DDBJ whole genome shotgun (WGS) entry which is preliminary data.</text>
</comment>
<gene>
    <name evidence="3" type="ORF">EYW47_33040</name>
</gene>
<dbReference type="GO" id="GO:0016787">
    <property type="term" value="F:hydrolase activity"/>
    <property type="evidence" value="ECO:0007669"/>
    <property type="project" value="UniProtKB-KW"/>
</dbReference>
<evidence type="ECO:0000313" key="3">
    <source>
        <dbReference type="EMBL" id="TDG18785.1"/>
    </source>
</evidence>
<keyword evidence="4" id="KW-1185">Reference proteome</keyword>
<dbReference type="Proteomes" id="UP000295722">
    <property type="component" value="Unassembled WGS sequence"/>
</dbReference>
<proteinExistence type="predicted"/>
<dbReference type="Gene3D" id="3.40.50.1820">
    <property type="entry name" value="alpha/beta hydrolase"/>
    <property type="match status" value="1"/>
</dbReference>
<dbReference type="PANTHER" id="PTHR43689:SF8">
    <property type="entry name" value="ALPHA_BETA-HYDROLASES SUPERFAMILY PROTEIN"/>
    <property type="match status" value="1"/>
</dbReference>
<dbReference type="Pfam" id="PF00561">
    <property type="entry name" value="Abhydrolase_1"/>
    <property type="match status" value="1"/>
</dbReference>
<dbReference type="PANTHER" id="PTHR43689">
    <property type="entry name" value="HYDROLASE"/>
    <property type="match status" value="1"/>
</dbReference>
<reference evidence="3 4" key="1">
    <citation type="submission" date="2019-03" db="EMBL/GenBank/DDBJ databases">
        <title>Paraburkholderia sp. 4M-K11, isolated from subtropical forest soil.</title>
        <authorList>
            <person name="Gao Z.-H."/>
            <person name="Qiu L.-H."/>
        </authorList>
    </citation>
    <scope>NUCLEOTIDE SEQUENCE [LARGE SCALE GENOMIC DNA]</scope>
    <source>
        <strain evidence="3 4">4M-K11</strain>
    </source>
</reference>
<protein>
    <submittedName>
        <fullName evidence="3">Alpha/beta fold hydrolase</fullName>
    </submittedName>
</protein>